<organism evidence="2 3">
    <name type="scientific">Acropora cervicornis</name>
    <name type="common">Staghorn coral</name>
    <dbReference type="NCBI Taxonomy" id="6130"/>
    <lineage>
        <taxon>Eukaryota</taxon>
        <taxon>Metazoa</taxon>
        <taxon>Cnidaria</taxon>
        <taxon>Anthozoa</taxon>
        <taxon>Hexacorallia</taxon>
        <taxon>Scleractinia</taxon>
        <taxon>Astrocoeniina</taxon>
        <taxon>Acroporidae</taxon>
        <taxon>Acropora</taxon>
    </lineage>
</organism>
<accession>A0AAD9VBH4</accession>
<evidence type="ECO:0000256" key="1">
    <source>
        <dbReference type="SAM" id="MobiDB-lite"/>
    </source>
</evidence>
<dbReference type="AlphaFoldDB" id="A0AAD9VBH4"/>
<name>A0AAD9VBH4_ACRCE</name>
<keyword evidence="3" id="KW-1185">Reference proteome</keyword>
<evidence type="ECO:0000313" key="2">
    <source>
        <dbReference type="EMBL" id="KAK2568321.1"/>
    </source>
</evidence>
<dbReference type="EMBL" id="JARQWQ010000012">
    <property type="protein sequence ID" value="KAK2568321.1"/>
    <property type="molecule type" value="Genomic_DNA"/>
</dbReference>
<protein>
    <submittedName>
        <fullName evidence="2">Uncharacterized protein</fullName>
    </submittedName>
</protein>
<gene>
    <name evidence="2" type="ORF">P5673_007334</name>
</gene>
<sequence length="396" mass="46100">MASCAWTVGVDSDRDTEESSSDGMSNKEESDLDREFEGDYVRVVLSRTYLPIWQRVQNIAFFQDEEPIDIYNRQATKSKQKERTIKPSTFTKEVLKCVNSIISYFRYVIQNSVCVVVGAAKRGFLHKDLVESLTTDITIRDLVEFTQRQESAGSKNRLRNLLRKIRHGLLKEIEFILRPKGFPVESAIALFFCEDAYKKTFVNIHTKIDILEEKETDMRCMTSQEIATKETLANPAHNYISIEGKSSFFLRKKRGSYARYNKFVLQATRIGKVDENRNNLLDQDRLFETAYRSLRVTSREFCTTIRDLDLRWGPCAKDASEANHFDANIQRSYFHLEPWTTLGILHTLLKNDETIGQYKWRFGMQRSHVEMARIIHLDGTVKMPTKDMKESSHREI</sequence>
<feature type="region of interest" description="Disordered" evidence="1">
    <location>
        <begin position="1"/>
        <end position="31"/>
    </location>
</feature>
<reference evidence="2" key="2">
    <citation type="journal article" date="2023" name="Science">
        <title>Genomic signatures of disease resistance in endangered staghorn corals.</title>
        <authorList>
            <person name="Vollmer S.V."/>
            <person name="Selwyn J.D."/>
            <person name="Despard B.A."/>
            <person name="Roesel C.L."/>
        </authorList>
    </citation>
    <scope>NUCLEOTIDE SEQUENCE</scope>
    <source>
        <tissue evidence="2">Whole Organism</tissue>
    </source>
</reference>
<evidence type="ECO:0000313" key="3">
    <source>
        <dbReference type="Proteomes" id="UP001249851"/>
    </source>
</evidence>
<comment type="caution">
    <text evidence="2">The sequence shown here is derived from an EMBL/GenBank/DDBJ whole genome shotgun (WGS) entry which is preliminary data.</text>
</comment>
<reference evidence="2" key="1">
    <citation type="journal article" date="2023" name="G3 (Bethesda)">
        <title>Whole genome assembly and annotation of the endangered Caribbean coral Acropora cervicornis.</title>
        <authorList>
            <person name="Selwyn J.D."/>
            <person name="Vollmer S.V."/>
        </authorList>
    </citation>
    <scope>NUCLEOTIDE SEQUENCE</scope>
    <source>
        <strain evidence="2">K2</strain>
    </source>
</reference>
<proteinExistence type="predicted"/>
<dbReference type="Proteomes" id="UP001249851">
    <property type="component" value="Unassembled WGS sequence"/>
</dbReference>